<evidence type="ECO:0000256" key="8">
    <source>
        <dbReference type="SAM" id="MobiDB-lite"/>
    </source>
</evidence>
<feature type="region of interest" description="Disordered" evidence="8">
    <location>
        <begin position="71"/>
        <end position="94"/>
    </location>
</feature>
<dbReference type="Pfam" id="PF19425">
    <property type="entry name" value="Csd3_N2"/>
    <property type="match status" value="1"/>
</dbReference>
<evidence type="ECO:0000256" key="2">
    <source>
        <dbReference type="ARBA" id="ARBA00004196"/>
    </source>
</evidence>
<dbReference type="PROSITE" id="PS51782">
    <property type="entry name" value="LYSM"/>
    <property type="match status" value="1"/>
</dbReference>
<gene>
    <name evidence="10" type="ORF">SCL_2343</name>
</gene>
<dbReference type="InterPro" id="IPR050570">
    <property type="entry name" value="Cell_wall_metabolism_enzyme"/>
</dbReference>
<dbReference type="Gene3D" id="3.10.450.350">
    <property type="match status" value="2"/>
</dbReference>
<evidence type="ECO:0000259" key="9">
    <source>
        <dbReference type="PROSITE" id="PS51782"/>
    </source>
</evidence>
<dbReference type="CDD" id="cd12797">
    <property type="entry name" value="M23_peptidase"/>
    <property type="match status" value="1"/>
</dbReference>
<dbReference type="InterPro" id="IPR018392">
    <property type="entry name" value="LysM"/>
</dbReference>
<sequence>MKKIISALRVHGKAHAHRLPGRSVWLLALAVFLTSVTIAAIIPRDNDTPPANALIPSTPPQTVQLGETPISPATASIEGTPADTQTVRETPDREHWTEVTIRKGDTVSDVLNRNGHDSGMIYRLIQSNPEARTFRQLLPGQTLRLRSGTDGTLQELVYETGPGEAFHLVRHDGHFELTKELRTFETRVAHVTGTIESSLFEDGQDAGLSDNMIMKLVEIFGWDIDFALDLRRGDSFSVIHEEKFWRGQKVMDGDILAAEFVNQGRTFRAIAFRDANGYTSYYAPDGASVRRAFLRTPVEFSRISSRFTNSRYHPILKTRRAHKGVDYAAPTGTPVRSTASGRVLSIGWGGGYGKRIVIRHNATYSTVYAHLSRFRDGLRVGSFVDQGQTIGYVGATGLASGPHLHYEFQVNGVHRNPLTFKFAGGGKIAPQNRDEFARLAGDWSARLDVIGHGTRVAASRQAGNPL</sequence>
<keyword evidence="6" id="KW-0862">Zinc</keyword>
<dbReference type="Pfam" id="PF22310">
    <property type="entry name" value="NMB0315_dom_I"/>
    <property type="match status" value="1"/>
</dbReference>
<dbReference type="AlphaFoldDB" id="A0A1B4XIJ8"/>
<proteinExistence type="predicted"/>
<dbReference type="GO" id="GO:0004222">
    <property type="term" value="F:metalloendopeptidase activity"/>
    <property type="evidence" value="ECO:0007669"/>
    <property type="project" value="TreeGrafter"/>
</dbReference>
<dbReference type="GO" id="GO:0006508">
    <property type="term" value="P:proteolysis"/>
    <property type="evidence" value="ECO:0007669"/>
    <property type="project" value="UniProtKB-KW"/>
</dbReference>
<evidence type="ECO:0000256" key="5">
    <source>
        <dbReference type="ARBA" id="ARBA00022801"/>
    </source>
</evidence>
<dbReference type="Pfam" id="PF01551">
    <property type="entry name" value="Peptidase_M23"/>
    <property type="match status" value="1"/>
</dbReference>
<dbReference type="FunCoup" id="A0A1B4XIJ8">
    <property type="interactions" value="102"/>
</dbReference>
<evidence type="ECO:0000256" key="6">
    <source>
        <dbReference type="ARBA" id="ARBA00022833"/>
    </source>
</evidence>
<evidence type="ECO:0000256" key="4">
    <source>
        <dbReference type="ARBA" id="ARBA00022723"/>
    </source>
</evidence>
<comment type="cofactor">
    <cofactor evidence="1">
        <name>Zn(2+)</name>
        <dbReference type="ChEBI" id="CHEBI:29105"/>
    </cofactor>
</comment>
<keyword evidence="7" id="KW-0482">Metalloprotease</keyword>
<reference evidence="10 11" key="1">
    <citation type="submission" date="2015-05" db="EMBL/GenBank/DDBJ databases">
        <title>Complete genome sequence of a sulfur-oxidizing gammaproteobacterium strain HA5.</title>
        <authorList>
            <person name="Miura A."/>
            <person name="Kojima H."/>
            <person name="Fukui M."/>
        </authorList>
    </citation>
    <scope>NUCLEOTIDE SEQUENCE [LARGE SCALE GENOMIC DNA]</scope>
    <source>
        <strain evidence="10 11">HA5</strain>
    </source>
</reference>
<evidence type="ECO:0000256" key="7">
    <source>
        <dbReference type="ARBA" id="ARBA00023049"/>
    </source>
</evidence>
<dbReference type="InterPro" id="IPR011055">
    <property type="entry name" value="Dup_hybrid_motif"/>
</dbReference>
<dbReference type="KEGG" id="slim:SCL_2343"/>
<dbReference type="Proteomes" id="UP000243180">
    <property type="component" value="Chromosome"/>
</dbReference>
<evidence type="ECO:0000313" key="11">
    <source>
        <dbReference type="Proteomes" id="UP000243180"/>
    </source>
</evidence>
<evidence type="ECO:0000313" key="10">
    <source>
        <dbReference type="EMBL" id="BAV34621.1"/>
    </source>
</evidence>
<accession>A0A1B4XIJ8</accession>
<protein>
    <submittedName>
        <fullName evidence="10">Peptidase M23</fullName>
    </submittedName>
</protein>
<dbReference type="GO" id="GO:0046872">
    <property type="term" value="F:metal ion binding"/>
    <property type="evidence" value="ECO:0007669"/>
    <property type="project" value="UniProtKB-KW"/>
</dbReference>
<dbReference type="PANTHER" id="PTHR21666:SF288">
    <property type="entry name" value="CELL DIVISION PROTEIN YTFB"/>
    <property type="match status" value="1"/>
</dbReference>
<dbReference type="InterPro" id="IPR054512">
    <property type="entry name" value="NMB0315-like_N"/>
</dbReference>
<keyword evidence="4" id="KW-0479">Metal-binding</keyword>
<dbReference type="InParanoid" id="A0A1B4XIJ8"/>
<dbReference type="EMBL" id="AP014879">
    <property type="protein sequence ID" value="BAV34621.1"/>
    <property type="molecule type" value="Genomic_DNA"/>
</dbReference>
<keyword evidence="3" id="KW-0645">Protease</keyword>
<dbReference type="InterPro" id="IPR045834">
    <property type="entry name" value="Csd3_N2"/>
</dbReference>
<organism evidence="10 11">
    <name type="scientific">Sulfuricaulis limicola</name>
    <dbReference type="NCBI Taxonomy" id="1620215"/>
    <lineage>
        <taxon>Bacteria</taxon>
        <taxon>Pseudomonadati</taxon>
        <taxon>Pseudomonadota</taxon>
        <taxon>Gammaproteobacteria</taxon>
        <taxon>Acidiferrobacterales</taxon>
        <taxon>Acidiferrobacteraceae</taxon>
        <taxon>Sulfuricaulis</taxon>
    </lineage>
</organism>
<dbReference type="PANTHER" id="PTHR21666">
    <property type="entry name" value="PEPTIDASE-RELATED"/>
    <property type="match status" value="1"/>
</dbReference>
<keyword evidence="5" id="KW-0378">Hydrolase</keyword>
<name>A0A1B4XIJ8_9GAMM</name>
<comment type="subcellular location">
    <subcellularLocation>
        <location evidence="2">Cell envelope</location>
    </subcellularLocation>
</comment>
<dbReference type="RefSeq" id="WP_172426035.1">
    <property type="nucleotide sequence ID" value="NZ_AP014879.1"/>
</dbReference>
<evidence type="ECO:0000256" key="3">
    <source>
        <dbReference type="ARBA" id="ARBA00022670"/>
    </source>
</evidence>
<dbReference type="InterPro" id="IPR016047">
    <property type="entry name" value="M23ase_b-sheet_dom"/>
</dbReference>
<keyword evidence="11" id="KW-1185">Reference proteome</keyword>
<dbReference type="Gene3D" id="2.70.70.10">
    <property type="entry name" value="Glucose Permease (Domain IIA)"/>
    <property type="match status" value="1"/>
</dbReference>
<dbReference type="GO" id="GO:0030313">
    <property type="term" value="C:cell envelope"/>
    <property type="evidence" value="ECO:0007669"/>
    <property type="project" value="UniProtKB-SubCell"/>
</dbReference>
<evidence type="ECO:0000256" key="1">
    <source>
        <dbReference type="ARBA" id="ARBA00001947"/>
    </source>
</evidence>
<feature type="domain" description="LysM" evidence="9">
    <location>
        <begin position="97"/>
        <end position="145"/>
    </location>
</feature>
<dbReference type="SUPFAM" id="SSF51261">
    <property type="entry name" value="Duplicated hybrid motif"/>
    <property type="match status" value="1"/>
</dbReference>